<accession>A0AAV4MMZ2</accession>
<dbReference type="EMBL" id="BPLR01019979">
    <property type="protein sequence ID" value="GIX73718.1"/>
    <property type="molecule type" value="Genomic_DNA"/>
</dbReference>
<keyword evidence="2" id="KW-1185">Reference proteome</keyword>
<protein>
    <submittedName>
        <fullName evidence="1">Uncharacterized protein</fullName>
    </submittedName>
</protein>
<reference evidence="1 2" key="1">
    <citation type="submission" date="2021-06" db="EMBL/GenBank/DDBJ databases">
        <title>Caerostris extrusa draft genome.</title>
        <authorList>
            <person name="Kono N."/>
            <person name="Arakawa K."/>
        </authorList>
    </citation>
    <scope>NUCLEOTIDE SEQUENCE [LARGE SCALE GENOMIC DNA]</scope>
</reference>
<proteinExistence type="predicted"/>
<organism evidence="1 2">
    <name type="scientific">Caerostris extrusa</name>
    <name type="common">Bark spider</name>
    <name type="synonym">Caerostris bankana</name>
    <dbReference type="NCBI Taxonomy" id="172846"/>
    <lineage>
        <taxon>Eukaryota</taxon>
        <taxon>Metazoa</taxon>
        <taxon>Ecdysozoa</taxon>
        <taxon>Arthropoda</taxon>
        <taxon>Chelicerata</taxon>
        <taxon>Arachnida</taxon>
        <taxon>Araneae</taxon>
        <taxon>Araneomorphae</taxon>
        <taxon>Entelegynae</taxon>
        <taxon>Araneoidea</taxon>
        <taxon>Araneidae</taxon>
        <taxon>Caerostris</taxon>
    </lineage>
</organism>
<dbReference type="AlphaFoldDB" id="A0AAV4MMZ2"/>
<dbReference type="Proteomes" id="UP001054945">
    <property type="component" value="Unassembled WGS sequence"/>
</dbReference>
<sequence length="92" mass="10319">MDVLSCVENTCINGRPSSRCILSNIISQDDSKCHPLFCKILMGLGTHITGEYCFGHDFYFKLDGVVKMSSSLDPVFAYKKATRTFVVKFTIK</sequence>
<name>A0AAV4MMZ2_CAEEX</name>
<gene>
    <name evidence="1" type="ORF">CEXT_20851</name>
</gene>
<evidence type="ECO:0000313" key="2">
    <source>
        <dbReference type="Proteomes" id="UP001054945"/>
    </source>
</evidence>
<evidence type="ECO:0000313" key="1">
    <source>
        <dbReference type="EMBL" id="GIX73718.1"/>
    </source>
</evidence>
<comment type="caution">
    <text evidence="1">The sequence shown here is derived from an EMBL/GenBank/DDBJ whole genome shotgun (WGS) entry which is preliminary data.</text>
</comment>